<protein>
    <recommendedName>
        <fullName evidence="2">Bet v I/Major latex protein domain-containing protein</fullName>
    </recommendedName>
</protein>
<evidence type="ECO:0000256" key="1">
    <source>
        <dbReference type="ARBA" id="ARBA00038242"/>
    </source>
</evidence>
<feature type="domain" description="Bet v I/Major latex protein" evidence="2">
    <location>
        <begin position="2"/>
        <end position="151"/>
    </location>
</feature>
<proteinExistence type="inferred from homology"/>
<evidence type="ECO:0000313" key="4">
    <source>
        <dbReference type="Proteomes" id="UP000188268"/>
    </source>
</evidence>
<dbReference type="CDD" id="cd07816">
    <property type="entry name" value="Bet_v1-like"/>
    <property type="match status" value="1"/>
</dbReference>
<dbReference type="OMA" id="RSWDYTY"/>
<dbReference type="AlphaFoldDB" id="A0A1R3G0B5"/>
<organism evidence="3 4">
    <name type="scientific">Corchorus capsularis</name>
    <name type="common">Jute</name>
    <dbReference type="NCBI Taxonomy" id="210143"/>
    <lineage>
        <taxon>Eukaryota</taxon>
        <taxon>Viridiplantae</taxon>
        <taxon>Streptophyta</taxon>
        <taxon>Embryophyta</taxon>
        <taxon>Tracheophyta</taxon>
        <taxon>Spermatophyta</taxon>
        <taxon>Magnoliopsida</taxon>
        <taxon>eudicotyledons</taxon>
        <taxon>Gunneridae</taxon>
        <taxon>Pentapetalae</taxon>
        <taxon>rosids</taxon>
        <taxon>malvids</taxon>
        <taxon>Malvales</taxon>
        <taxon>Malvaceae</taxon>
        <taxon>Grewioideae</taxon>
        <taxon>Apeibeae</taxon>
        <taxon>Corchorus</taxon>
    </lineage>
</organism>
<reference evidence="3 4" key="1">
    <citation type="submission" date="2013-09" db="EMBL/GenBank/DDBJ databases">
        <title>Corchorus capsularis genome sequencing.</title>
        <authorList>
            <person name="Alam M."/>
            <person name="Haque M.S."/>
            <person name="Islam M.S."/>
            <person name="Emdad E.M."/>
            <person name="Islam M.M."/>
            <person name="Ahmed B."/>
            <person name="Halim A."/>
            <person name="Hossen Q.M.M."/>
            <person name="Hossain M.Z."/>
            <person name="Ahmed R."/>
            <person name="Khan M.M."/>
            <person name="Islam R."/>
            <person name="Rashid M.M."/>
            <person name="Khan S.A."/>
            <person name="Rahman M.S."/>
            <person name="Alam M."/>
        </authorList>
    </citation>
    <scope>NUCLEOTIDE SEQUENCE [LARGE SCALE GENOMIC DNA]</scope>
    <source>
        <strain evidence="4">cv. CVL-1</strain>
        <tissue evidence="3">Whole seedling</tissue>
    </source>
</reference>
<comment type="caution">
    <text evidence="3">The sequence shown here is derived from an EMBL/GenBank/DDBJ whole genome shotgun (WGS) entry which is preliminary data.</text>
</comment>
<dbReference type="InterPro" id="IPR023393">
    <property type="entry name" value="START-like_dom_sf"/>
</dbReference>
<dbReference type="InterPro" id="IPR052006">
    <property type="entry name" value="MLP-like"/>
</dbReference>
<dbReference type="OrthoDB" id="1072116at2759"/>
<name>A0A1R3G0B5_COCAP</name>
<comment type="similarity">
    <text evidence="1">Belongs to the MLP family.</text>
</comment>
<gene>
    <name evidence="3" type="ORF">CCACVL1_29755</name>
</gene>
<evidence type="ECO:0000259" key="2">
    <source>
        <dbReference type="SMART" id="SM01037"/>
    </source>
</evidence>
<sequence>MGLVGKLEAEVDVKVPADKLLCIIRSENHRIPEAASNHIHTIEVHEGDWETHGSIKLWTYTIDGKVEVFKEKLVVDEPNKRITLEALEAHVLEELKSYKMTYQVLPKTDESCMAKITVDYEKLNENVPEPNKYLQFVVNVTKDIESHLLKA</sequence>
<accession>A0A1R3G0B5</accession>
<dbReference type="PANTHER" id="PTHR31338:SF16">
    <property type="entry name" value="POLYKETIDE CYCLASE_DEHYDRASE AND LIPID TRANSPORT SUPERFAMILY PROTEIN"/>
    <property type="match status" value="1"/>
</dbReference>
<dbReference type="STRING" id="210143.A0A1R3G0B5"/>
<dbReference type="Gene3D" id="3.30.530.20">
    <property type="match status" value="1"/>
</dbReference>
<dbReference type="EMBL" id="AWWV01015781">
    <property type="protein sequence ID" value="OMO51506.1"/>
    <property type="molecule type" value="Genomic_DNA"/>
</dbReference>
<dbReference type="Pfam" id="PF00407">
    <property type="entry name" value="Bet_v_1"/>
    <property type="match status" value="1"/>
</dbReference>
<dbReference type="Gramene" id="OMO51506">
    <property type="protein sequence ID" value="OMO51506"/>
    <property type="gene ID" value="CCACVL1_29755"/>
</dbReference>
<dbReference type="Proteomes" id="UP000188268">
    <property type="component" value="Unassembled WGS sequence"/>
</dbReference>
<keyword evidence="4" id="KW-1185">Reference proteome</keyword>
<dbReference type="SUPFAM" id="SSF55961">
    <property type="entry name" value="Bet v1-like"/>
    <property type="match status" value="1"/>
</dbReference>
<dbReference type="PANTHER" id="PTHR31338">
    <property type="entry name" value="POLYKETIDE CYCLASE/DEHYDRASE AND LIPID TRANSPORT SUPERFAMILY PROTEIN"/>
    <property type="match status" value="1"/>
</dbReference>
<dbReference type="SMART" id="SM01037">
    <property type="entry name" value="Bet_v_1"/>
    <property type="match status" value="1"/>
</dbReference>
<dbReference type="InterPro" id="IPR000916">
    <property type="entry name" value="Bet_v_I/MLP"/>
</dbReference>
<dbReference type="GO" id="GO:0006952">
    <property type="term" value="P:defense response"/>
    <property type="evidence" value="ECO:0007669"/>
    <property type="project" value="InterPro"/>
</dbReference>
<evidence type="ECO:0000313" key="3">
    <source>
        <dbReference type="EMBL" id="OMO51506.1"/>
    </source>
</evidence>